<evidence type="ECO:0000313" key="1">
    <source>
        <dbReference type="EMBL" id="TXE08780.1"/>
    </source>
</evidence>
<dbReference type="Proteomes" id="UP000321935">
    <property type="component" value="Unassembled WGS sequence"/>
</dbReference>
<evidence type="ECO:0000313" key="2">
    <source>
        <dbReference type="Proteomes" id="UP000321935"/>
    </source>
</evidence>
<sequence>MKVCLLIPDGIGIRNYLYSDIIPLLQESNVDVAVWHSLDPSVMKEAERLNPQVNFENYAFQFYKEDPLPRFLRDCVGYGRLKVNAKMEGNPTILDNWLPKKNFKGKISNYFAEIMGGSFTDLDKITKVDTIIQHQHRKSAAYRKYKEDLKRINPDILFCTHQREPNAGVAMLAAQDLGIRTVAAIFSWDNLPKGRLPMRATNYLVWSEYMEEELLKYFPDIKKEDIQIVGTPQFDFYSNQKLIKSRAEFAEENGLDPQKRWICYSGDDSLTSPHDPIYLNDIGEALQNQQDIEVLFRPVPVEGFERYQSVLDKFPFIKTLVPKWKKGEFWNKYFPYPEDIAVLVNLAYHADVVLNVGSTMALDFSQFDKPGVYVNYEVVPDHPWSIKRVYQFQHFRTFADLDAVGWINSPEEILSTIRKAIDTPAEIAKDRLLWRDRIVYQDQKSSSSSRIVDFLISTSKL</sequence>
<gene>
    <name evidence="1" type="ORF">ESV85_14550</name>
</gene>
<organism evidence="1 2">
    <name type="scientific">Algoriphagus aquimarinus</name>
    <dbReference type="NCBI Taxonomy" id="237018"/>
    <lineage>
        <taxon>Bacteria</taxon>
        <taxon>Pseudomonadati</taxon>
        <taxon>Bacteroidota</taxon>
        <taxon>Cytophagia</taxon>
        <taxon>Cytophagales</taxon>
        <taxon>Cyclobacteriaceae</taxon>
        <taxon>Algoriphagus</taxon>
    </lineage>
</organism>
<dbReference type="AlphaFoldDB" id="A0A5C7AJ78"/>
<name>A0A5C7AJ78_9BACT</name>
<comment type="caution">
    <text evidence="1">The sequence shown here is derived from an EMBL/GenBank/DDBJ whole genome shotgun (WGS) entry which is preliminary data.</text>
</comment>
<accession>A0A5C7AJ78</accession>
<evidence type="ECO:0008006" key="3">
    <source>
        <dbReference type="Google" id="ProtNLM"/>
    </source>
</evidence>
<dbReference type="EMBL" id="VORW01000010">
    <property type="protein sequence ID" value="TXE08780.1"/>
    <property type="molecule type" value="Genomic_DNA"/>
</dbReference>
<dbReference type="SUPFAM" id="SSF53756">
    <property type="entry name" value="UDP-Glycosyltransferase/glycogen phosphorylase"/>
    <property type="match status" value="1"/>
</dbReference>
<proteinExistence type="predicted"/>
<dbReference type="OrthoDB" id="913551at2"/>
<dbReference type="RefSeq" id="WP_146918785.1">
    <property type="nucleotide sequence ID" value="NZ_VORW01000010.1"/>
</dbReference>
<reference evidence="1 2" key="1">
    <citation type="submission" date="2019-08" db="EMBL/GenBank/DDBJ databases">
        <title>Genomes sequence of Algoriphagus aquimarinus ACAM450.</title>
        <authorList>
            <person name="Bowman J.P."/>
        </authorList>
    </citation>
    <scope>NUCLEOTIDE SEQUENCE [LARGE SCALE GENOMIC DNA]</scope>
    <source>
        <strain evidence="1 2">ACAM 450</strain>
    </source>
</reference>
<protein>
    <recommendedName>
        <fullName evidence="3">UDP-N-acetylglucosamine:LPS N-acetylglucosamine transferase</fullName>
    </recommendedName>
</protein>